<dbReference type="PANTHER" id="PTHR43133">
    <property type="entry name" value="RNA POLYMERASE ECF-TYPE SIGMA FACTO"/>
    <property type="match status" value="1"/>
</dbReference>
<evidence type="ECO:0000256" key="4">
    <source>
        <dbReference type="ARBA" id="ARBA00023163"/>
    </source>
</evidence>
<keyword evidence="4" id="KW-0804">Transcription</keyword>
<dbReference type="PANTHER" id="PTHR43133:SF51">
    <property type="entry name" value="RNA POLYMERASE SIGMA FACTOR"/>
    <property type="match status" value="1"/>
</dbReference>
<dbReference type="OrthoDB" id="9782703at2"/>
<gene>
    <name evidence="7" type="ORF">A6M21_06645</name>
</gene>
<dbReference type="GO" id="GO:0006352">
    <property type="term" value="P:DNA-templated transcription initiation"/>
    <property type="evidence" value="ECO:0007669"/>
    <property type="project" value="InterPro"/>
</dbReference>
<dbReference type="InterPro" id="IPR007627">
    <property type="entry name" value="RNA_pol_sigma70_r2"/>
</dbReference>
<comment type="caution">
    <text evidence="7">The sequence shown here is derived from an EMBL/GenBank/DDBJ whole genome shotgun (WGS) entry which is preliminary data.</text>
</comment>
<evidence type="ECO:0000259" key="5">
    <source>
        <dbReference type="Pfam" id="PF04542"/>
    </source>
</evidence>
<keyword evidence="3" id="KW-0731">Sigma factor</keyword>
<dbReference type="Pfam" id="PF04542">
    <property type="entry name" value="Sigma70_r2"/>
    <property type="match status" value="1"/>
</dbReference>
<organism evidence="7 8">
    <name type="scientific">Desulfotomaculum copahuensis</name>
    <dbReference type="NCBI Taxonomy" id="1838280"/>
    <lineage>
        <taxon>Bacteria</taxon>
        <taxon>Bacillati</taxon>
        <taxon>Bacillota</taxon>
        <taxon>Clostridia</taxon>
        <taxon>Eubacteriales</taxon>
        <taxon>Desulfotomaculaceae</taxon>
        <taxon>Desulfotomaculum</taxon>
    </lineage>
</organism>
<dbReference type="InterPro" id="IPR039425">
    <property type="entry name" value="RNA_pol_sigma-70-like"/>
</dbReference>
<dbReference type="EMBL" id="LYVF01000069">
    <property type="protein sequence ID" value="OAT85219.1"/>
    <property type="molecule type" value="Genomic_DNA"/>
</dbReference>
<dbReference type="InterPro" id="IPR013249">
    <property type="entry name" value="RNA_pol_sigma70_r4_t2"/>
</dbReference>
<dbReference type="Gene3D" id="1.10.1740.10">
    <property type="match status" value="1"/>
</dbReference>
<evidence type="ECO:0000256" key="1">
    <source>
        <dbReference type="ARBA" id="ARBA00010641"/>
    </source>
</evidence>
<dbReference type="Gene3D" id="1.10.10.10">
    <property type="entry name" value="Winged helix-like DNA-binding domain superfamily/Winged helix DNA-binding domain"/>
    <property type="match status" value="1"/>
</dbReference>
<name>A0A1B7LGT0_9FIRM</name>
<dbReference type="InterPro" id="IPR014284">
    <property type="entry name" value="RNA_pol_sigma-70_dom"/>
</dbReference>
<dbReference type="InterPro" id="IPR036388">
    <property type="entry name" value="WH-like_DNA-bd_sf"/>
</dbReference>
<dbReference type="InterPro" id="IPR013324">
    <property type="entry name" value="RNA_pol_sigma_r3/r4-like"/>
</dbReference>
<evidence type="ECO:0000259" key="6">
    <source>
        <dbReference type="Pfam" id="PF08281"/>
    </source>
</evidence>
<dbReference type="Pfam" id="PF08281">
    <property type="entry name" value="Sigma70_r4_2"/>
    <property type="match status" value="1"/>
</dbReference>
<dbReference type="SUPFAM" id="SSF88659">
    <property type="entry name" value="Sigma3 and sigma4 domains of RNA polymerase sigma factors"/>
    <property type="match status" value="1"/>
</dbReference>
<dbReference type="Proteomes" id="UP000078532">
    <property type="component" value="Unassembled WGS sequence"/>
</dbReference>
<dbReference type="NCBIfam" id="TIGR02937">
    <property type="entry name" value="sigma70-ECF"/>
    <property type="match status" value="1"/>
</dbReference>
<dbReference type="InterPro" id="IPR013325">
    <property type="entry name" value="RNA_pol_sigma_r2"/>
</dbReference>
<keyword evidence="2" id="KW-0805">Transcription regulation</keyword>
<dbReference type="GO" id="GO:0016987">
    <property type="term" value="F:sigma factor activity"/>
    <property type="evidence" value="ECO:0007669"/>
    <property type="project" value="UniProtKB-KW"/>
</dbReference>
<dbReference type="CDD" id="cd06171">
    <property type="entry name" value="Sigma70_r4"/>
    <property type="match status" value="1"/>
</dbReference>
<feature type="domain" description="RNA polymerase sigma-70 region 2" evidence="5">
    <location>
        <begin position="23"/>
        <end position="89"/>
    </location>
</feature>
<dbReference type="GO" id="GO:0003677">
    <property type="term" value="F:DNA binding"/>
    <property type="evidence" value="ECO:0007669"/>
    <property type="project" value="InterPro"/>
</dbReference>
<keyword evidence="8" id="KW-1185">Reference proteome</keyword>
<dbReference type="AlphaFoldDB" id="A0A1B7LGT0"/>
<dbReference type="SUPFAM" id="SSF88946">
    <property type="entry name" value="Sigma2 domain of RNA polymerase sigma factors"/>
    <property type="match status" value="1"/>
</dbReference>
<reference evidence="7 8" key="1">
    <citation type="submission" date="2016-04" db="EMBL/GenBank/DDBJ databases">
        <authorList>
            <person name="Evans L.H."/>
            <person name="Alamgir A."/>
            <person name="Owens N."/>
            <person name="Weber N.D."/>
            <person name="Virtaneva K."/>
            <person name="Barbian K."/>
            <person name="Babar A."/>
            <person name="Rosenke K."/>
        </authorList>
    </citation>
    <scope>NUCLEOTIDE SEQUENCE [LARGE SCALE GENOMIC DNA]</scope>
    <source>
        <strain evidence="7 8">LMa1</strain>
    </source>
</reference>
<feature type="domain" description="RNA polymerase sigma factor 70 region 4 type 2" evidence="6">
    <location>
        <begin position="127"/>
        <end position="178"/>
    </location>
</feature>
<dbReference type="STRING" id="1838280.A6M21_06645"/>
<dbReference type="RefSeq" id="WP_066666959.1">
    <property type="nucleotide sequence ID" value="NZ_LYVF01000069.1"/>
</dbReference>
<evidence type="ECO:0000256" key="3">
    <source>
        <dbReference type="ARBA" id="ARBA00023082"/>
    </source>
</evidence>
<evidence type="ECO:0000256" key="2">
    <source>
        <dbReference type="ARBA" id="ARBA00023015"/>
    </source>
</evidence>
<sequence>MDTDDRQLVLKCREGREEGYRLLLTRYEGYIYSLCYRLAGRREDALELSQEALLKVVTGIKSFQVNRPFKPWLRQVVINTCLNFLRRHTPETLSLDQPVGEDFSLGDTLATRSSDDPQAQVEWMETRQALRMALSRLPPLFRLVLTLRHQEEMSYQEIADATGLPLGTVKTYLFRARNLLRQSLSDLYGWEVNGRAL</sequence>
<protein>
    <submittedName>
        <fullName evidence="7">RNA polymerase subunit sigma-24</fullName>
    </submittedName>
</protein>
<proteinExistence type="inferred from homology"/>
<evidence type="ECO:0000313" key="8">
    <source>
        <dbReference type="Proteomes" id="UP000078532"/>
    </source>
</evidence>
<evidence type="ECO:0000313" key="7">
    <source>
        <dbReference type="EMBL" id="OAT85219.1"/>
    </source>
</evidence>
<accession>A0A1B7LGT0</accession>
<comment type="similarity">
    <text evidence="1">Belongs to the sigma-70 factor family. ECF subfamily.</text>
</comment>